<keyword evidence="1" id="KW-1188">Viral release from host cell</keyword>
<keyword evidence="4" id="KW-0812">Transmembrane</keyword>
<dbReference type="STRING" id="387631.Asulf_01539"/>
<evidence type="ECO:0000256" key="3">
    <source>
        <dbReference type="SAM" id="MobiDB-lite"/>
    </source>
</evidence>
<dbReference type="PANTHER" id="PTHR37813:SF1">
    <property type="entry name" value="FELS-2 PROPHAGE PROTEIN"/>
    <property type="match status" value="1"/>
</dbReference>
<dbReference type="Pfam" id="PF10145">
    <property type="entry name" value="PhageMin_Tail"/>
    <property type="match status" value="1"/>
</dbReference>
<dbReference type="OrthoDB" id="125399at2157"/>
<dbReference type="Gene3D" id="1.20.120.330">
    <property type="entry name" value="Nucleotidyltransferases domain 2"/>
    <property type="match status" value="1"/>
</dbReference>
<dbReference type="GeneID" id="15393174"/>
<evidence type="ECO:0000313" key="6">
    <source>
        <dbReference type="EMBL" id="AGK61517.1"/>
    </source>
</evidence>
<evidence type="ECO:0000259" key="5">
    <source>
        <dbReference type="Pfam" id="PF10145"/>
    </source>
</evidence>
<feature type="domain" description="Phage tail tape measure protein" evidence="5">
    <location>
        <begin position="99"/>
        <end position="277"/>
    </location>
</feature>
<feature type="transmembrane region" description="Helical" evidence="4">
    <location>
        <begin position="470"/>
        <end position="491"/>
    </location>
</feature>
<dbReference type="eggNOG" id="arCOG00371">
    <property type="taxonomic scope" value="Archaea"/>
</dbReference>
<keyword evidence="7" id="KW-1185">Reference proteome</keyword>
<dbReference type="KEGG" id="ast:Asulf_01539"/>
<name>N0BGY2_9EURY</name>
<dbReference type="eggNOG" id="arCOG11109">
    <property type="taxonomic scope" value="Archaea"/>
</dbReference>
<evidence type="ECO:0000256" key="1">
    <source>
        <dbReference type="ARBA" id="ARBA00022612"/>
    </source>
</evidence>
<dbReference type="HOGENOM" id="CLU_302004_0_0_2"/>
<reference evidence="6 7" key="1">
    <citation type="journal article" date="2013" name="Genome Announc.">
        <title>Complete Genome Sequence of the Thermophilic and Facultatively Chemolithoautotrophic Sulfate Reducer Archaeoglobus sulfaticallidus Strain PM70-1T.</title>
        <authorList>
            <person name="Stokke R."/>
            <person name="Hocking W.P."/>
            <person name="Steinsbu B.O."/>
            <person name="Steen I.H."/>
        </authorList>
    </citation>
    <scope>NUCLEOTIDE SEQUENCE [LARGE SCALE GENOMIC DNA]</scope>
    <source>
        <strain evidence="6">PM70-1</strain>
    </source>
</reference>
<dbReference type="EMBL" id="CP005290">
    <property type="protein sequence ID" value="AGK61517.1"/>
    <property type="molecule type" value="Genomic_DNA"/>
</dbReference>
<feature type="coiled-coil region" evidence="2">
    <location>
        <begin position="556"/>
        <end position="857"/>
    </location>
</feature>
<dbReference type="Proteomes" id="UP000013307">
    <property type="component" value="Chromosome"/>
</dbReference>
<protein>
    <submittedName>
        <fullName evidence="6">Phage tail tape measure protein, TP901 family, core region</fullName>
    </submittedName>
</protein>
<dbReference type="RefSeq" id="WP_015591115.1">
    <property type="nucleotide sequence ID" value="NC_021169.1"/>
</dbReference>
<feature type="coiled-coil region" evidence="2">
    <location>
        <begin position="11"/>
        <end position="38"/>
    </location>
</feature>
<dbReference type="NCBIfam" id="TIGR01760">
    <property type="entry name" value="tape_meas_TP901"/>
    <property type="match status" value="1"/>
</dbReference>
<evidence type="ECO:0000313" key="7">
    <source>
        <dbReference type="Proteomes" id="UP000013307"/>
    </source>
</evidence>
<dbReference type="AlphaFoldDB" id="N0BGY2"/>
<feature type="region of interest" description="Disordered" evidence="3">
    <location>
        <begin position="859"/>
        <end position="894"/>
    </location>
</feature>
<feature type="compositionally biased region" description="Basic and acidic residues" evidence="3">
    <location>
        <begin position="883"/>
        <end position="894"/>
    </location>
</feature>
<sequence length="988" mass="108809">MFGAGTIGDIVIKIKADLAQLEESLEKAKSQVKDFGKRLQDVGKDLAVAGAKMGAAIAPVALALGHAVRTGAEFEQAMKNVQSVMGASEEDFKRLTEFAKRLGETTVFSASQAAEGLYFLASAGYKVDEAISAMEPILQFAAATQSDLASATELVVSTLNAFEMDASEASRVANVFAAAISNSQLTMERLAVAMPYISGLAKSLGISLEETTATIGLLVSSGIRAESAGRLLASSLGSLMNPTDKAQEVLEKYGLTLDDVNPKMHSLAELVDILKEKNISAADVIKIFGDEGARVWLKLIPMGGEKIREMEQSITGTSKATEMAAIQLDSFQGLIRLVKSELEGIEIAVFDELKNDLTRLVRAFKDALPTIKEFAISFTRGILPAIEGVLKAGKDFMQWFNSLNPHVKNAIAVLMGFTTALMAIGAPLLILIGGLINATGSIVSFAGSLAGLTGISFSTATALTALRTALTFLTGPIGILITAASMLFVAYQTNFLGIRDVVNSAVGWVVDRLSDLVDWMANTIPGVRTLTDFFDALNDTLGSVGERLKEVLNIDTASKASEIEEYNQRIAESERELADAKQRLIEKQRELDEVMDEYHKKQLELEQATNKVKEAEEELAEAKERLLNYTKDLQEAEEDLLKTRLDFKSAQLSVKDAEDDLEDAKERLRKAQEKARVALERYGRNSREYAKALKEVEKAERNVEKAEIRLERARLRVKDLEEAITEKEKEVIKVRNSKEERTRAVEKAQKKYSKALEEQKRILRELSELEENMEKLKLEVEVEQEKYDRAEELLNKVKNKVKELEDQTADSSGKIKDKFDDMAETTEKSSKRMVDSIDTVISKLEELEEELGIYSKTSFGSSPSRKYIENARPTQTTPPPAKAKPEEPSQPRKPFYDVDRSIYAVKSAIQSVTSSVKALSNQIGRIQSVTAAPSVTVTPVIPVHETVQKSVTIKNIQPRIEIRDVVVRQEADIDAIVEKVNRKLVELI</sequence>
<keyword evidence="2" id="KW-0175">Coiled coil</keyword>
<dbReference type="InterPro" id="IPR010090">
    <property type="entry name" value="Phage_tape_meas"/>
</dbReference>
<evidence type="ECO:0000256" key="4">
    <source>
        <dbReference type="SAM" id="Phobius"/>
    </source>
</evidence>
<proteinExistence type="predicted"/>
<keyword evidence="4" id="KW-0472">Membrane</keyword>
<feature type="transmembrane region" description="Helical" evidence="4">
    <location>
        <begin position="442"/>
        <end position="463"/>
    </location>
</feature>
<accession>N0BGY2</accession>
<organism evidence="6 7">
    <name type="scientific">Archaeoglobus sulfaticallidus PM70-1</name>
    <dbReference type="NCBI Taxonomy" id="387631"/>
    <lineage>
        <taxon>Archaea</taxon>
        <taxon>Methanobacteriati</taxon>
        <taxon>Methanobacteriota</taxon>
        <taxon>Archaeoglobi</taxon>
        <taxon>Archaeoglobales</taxon>
        <taxon>Archaeoglobaceae</taxon>
        <taxon>Archaeoglobus</taxon>
    </lineage>
</organism>
<feature type="transmembrane region" description="Helical" evidence="4">
    <location>
        <begin position="410"/>
        <end position="436"/>
    </location>
</feature>
<evidence type="ECO:0000256" key="2">
    <source>
        <dbReference type="SAM" id="Coils"/>
    </source>
</evidence>
<dbReference type="PANTHER" id="PTHR37813">
    <property type="entry name" value="FELS-2 PROPHAGE PROTEIN"/>
    <property type="match status" value="1"/>
</dbReference>
<gene>
    <name evidence="6" type="ORF">Asulf_01539</name>
</gene>
<keyword evidence="4" id="KW-1133">Transmembrane helix</keyword>